<keyword evidence="3" id="KW-1185">Reference proteome</keyword>
<sequence length="905" mass="102839">MSELIPHSPGDAISVRAQAAEHRADLMRQKLEVAAKQEELRTDLERQRREMEAEFRRKTAELEAMMAPMQKQLAQMTEILWTVNLYLGRDEEVCTLREGAPAPESTPITLRQKVLAMSEEALVLGLDFSNVQDFTDWLLPDPRHLDRVLPEPKGCVVLVPTKVPSDSGNPWEDAGRDQANAQSHWLIRNGERLYMISVDPALHVGDRVLPRRREFADIFDQKLFGVSSGAPVQPGSERWLQLEERADARRRHYMRIMMVLQGVLDRTTIWQPQPAGASFLDISSQDRGQIVLIQDDEDSIQLGDGREPFADYQRRLNAQLRPGLRVIGSWRNQHSHSRDDGPGRVRPKYAEGLEHNVPYLLEDRRDHGFVIRFKRTDMVYRRNVPVPGEPGYVYRGESPTEAKQRASYQLYSDDNWVLPFDLVTVPELERYLASRDERSKHFLSMVPTIRAALDAKRAEAKKEAPFRVLLRGMLLNAGADHESVDELLEDLVHWFKLRTTWCKPLNGDPQHEKRAADQIVEEFSARSAATTDAELLERMVSAGRQLEGSICVARNRQGEWHAYRPTPYAPQDERVYIDVTRIRRNGTFGATRTGQILQQRAAALLHVAWNSEEWDNWQFSANRRQYITPAERSDLVERLSDEAGAGLLAIVEYFNPKMPDRRGLGAYVWTGEDPASAETIPSRTPLDGRVKLISKWVEKDMQGAVRLSGSTNPYMGGWSGRMFRETFGGFDGSPYGSVPWRVADSPHRRAGDPTLVWIDERKMGAAAEWRDRGIAAHEEQQAQREKLSARSYRYVAAVQAIIMERRRDEEREKFVEDYGPNADDLWAQHLAAQHTDSPVHDRTLWGIIGSRIMRGGDPAGVTLAALNEECHEYGNVAPGAWHPTSGLQNLKGYDDIVVPEVDPTG</sequence>
<feature type="coiled-coil region" evidence="1">
    <location>
        <begin position="17"/>
        <end position="61"/>
    </location>
</feature>
<name>A0A4R6S075_9MICO</name>
<evidence type="ECO:0000313" key="2">
    <source>
        <dbReference type="EMBL" id="TDP92337.1"/>
    </source>
</evidence>
<keyword evidence="1" id="KW-0175">Coiled coil</keyword>
<accession>A0A4R6S075</accession>
<reference evidence="2 3" key="1">
    <citation type="submission" date="2019-03" db="EMBL/GenBank/DDBJ databases">
        <title>Genomic analyses of the natural microbiome of Caenorhabditis elegans.</title>
        <authorList>
            <person name="Samuel B."/>
        </authorList>
    </citation>
    <scope>NUCLEOTIDE SEQUENCE [LARGE SCALE GENOMIC DNA]</scope>
    <source>
        <strain evidence="2 3">JUb18</strain>
    </source>
</reference>
<proteinExistence type="predicted"/>
<evidence type="ECO:0000256" key="1">
    <source>
        <dbReference type="SAM" id="Coils"/>
    </source>
</evidence>
<organism evidence="2 3">
    <name type="scientific">Leucobacter luti</name>
    <dbReference type="NCBI Taxonomy" id="340320"/>
    <lineage>
        <taxon>Bacteria</taxon>
        <taxon>Bacillati</taxon>
        <taxon>Actinomycetota</taxon>
        <taxon>Actinomycetes</taxon>
        <taxon>Micrococcales</taxon>
        <taxon>Microbacteriaceae</taxon>
        <taxon>Leucobacter</taxon>
    </lineage>
</organism>
<protein>
    <submittedName>
        <fullName evidence="2">Uncharacterized protein</fullName>
    </submittedName>
</protein>
<comment type="caution">
    <text evidence="2">The sequence shown here is derived from an EMBL/GenBank/DDBJ whole genome shotgun (WGS) entry which is preliminary data.</text>
</comment>
<evidence type="ECO:0000313" key="3">
    <source>
        <dbReference type="Proteomes" id="UP000295601"/>
    </source>
</evidence>
<dbReference type="AlphaFoldDB" id="A0A4R6S075"/>
<dbReference type="OrthoDB" id="4832422at2"/>
<dbReference type="EMBL" id="SNYA01000004">
    <property type="protein sequence ID" value="TDP92337.1"/>
    <property type="molecule type" value="Genomic_DNA"/>
</dbReference>
<dbReference type="RefSeq" id="WP_133616576.1">
    <property type="nucleotide sequence ID" value="NZ_SNYA01000004.1"/>
</dbReference>
<gene>
    <name evidence="2" type="ORF">EDF62_1543</name>
</gene>
<dbReference type="Proteomes" id="UP000295601">
    <property type="component" value="Unassembled WGS sequence"/>
</dbReference>